<feature type="region of interest" description="Disordered" evidence="1">
    <location>
        <begin position="126"/>
        <end position="148"/>
    </location>
</feature>
<dbReference type="Proteomes" id="UP000490386">
    <property type="component" value="Unassembled WGS sequence"/>
</dbReference>
<gene>
    <name evidence="3" type="ORF">F8O03_04790</name>
</gene>
<name>A0A7J5B6B6_9MICO</name>
<evidence type="ECO:0000256" key="1">
    <source>
        <dbReference type="SAM" id="MobiDB-lite"/>
    </source>
</evidence>
<feature type="compositionally biased region" description="Basic and acidic residues" evidence="1">
    <location>
        <begin position="126"/>
        <end position="136"/>
    </location>
</feature>
<accession>A0A7J5B6B6</accession>
<feature type="transmembrane region" description="Helical" evidence="2">
    <location>
        <begin position="12"/>
        <end position="32"/>
    </location>
</feature>
<feature type="transmembrane region" description="Helical" evidence="2">
    <location>
        <begin position="182"/>
        <end position="200"/>
    </location>
</feature>
<keyword evidence="2" id="KW-0472">Membrane</keyword>
<reference evidence="3 4" key="1">
    <citation type="submission" date="2019-09" db="EMBL/GenBank/DDBJ databases">
        <title>Phylogeny of genus Pseudoclavibacter and closely related genus.</title>
        <authorList>
            <person name="Li Y."/>
        </authorList>
    </citation>
    <scope>NUCLEOTIDE SEQUENCE [LARGE SCALE GENOMIC DNA]</scope>
    <source>
        <strain evidence="3 4">THG-MD12</strain>
    </source>
</reference>
<evidence type="ECO:0000313" key="3">
    <source>
        <dbReference type="EMBL" id="KAB1639643.1"/>
    </source>
</evidence>
<dbReference type="OrthoDB" id="5148800at2"/>
<keyword evidence="2" id="KW-0812">Transmembrane</keyword>
<feature type="transmembrane region" description="Helical" evidence="2">
    <location>
        <begin position="44"/>
        <end position="65"/>
    </location>
</feature>
<comment type="caution">
    <text evidence="3">The sequence shown here is derived from an EMBL/GenBank/DDBJ whole genome shotgun (WGS) entry which is preliminary data.</text>
</comment>
<dbReference type="AlphaFoldDB" id="A0A7J5B6B6"/>
<protein>
    <recommendedName>
        <fullName evidence="5">PH domain-containing protein</fullName>
    </recommendedName>
</protein>
<organism evidence="3 4">
    <name type="scientific">Pseudoclavibacter terrae</name>
    <dbReference type="NCBI Taxonomy" id="1530195"/>
    <lineage>
        <taxon>Bacteria</taxon>
        <taxon>Bacillati</taxon>
        <taxon>Actinomycetota</taxon>
        <taxon>Actinomycetes</taxon>
        <taxon>Micrococcales</taxon>
        <taxon>Microbacteriaceae</taxon>
        <taxon>Pseudoclavibacter</taxon>
    </lineage>
</organism>
<proteinExistence type="predicted"/>
<evidence type="ECO:0000313" key="4">
    <source>
        <dbReference type="Proteomes" id="UP000490386"/>
    </source>
</evidence>
<keyword evidence="4" id="KW-1185">Reference proteome</keyword>
<evidence type="ECO:0000256" key="2">
    <source>
        <dbReference type="SAM" id="Phobius"/>
    </source>
</evidence>
<dbReference type="EMBL" id="WBJX01000001">
    <property type="protein sequence ID" value="KAB1639643.1"/>
    <property type="molecule type" value="Genomic_DNA"/>
</dbReference>
<dbReference type="RefSeq" id="WP_146079170.1">
    <property type="nucleotide sequence ID" value="NZ_WBJX01000001.1"/>
</dbReference>
<sequence length="201" mass="21410">MSERTVLRPRMGLVVYGVIAAMALVAVISVAVTPGAGRHLLSVLPLPILALGVGWITLVSPSVVFTDDALEVNNPLKKTVVPYGHIELVETTRGFTVTTPEGKVSAWAAPPPDRLSAERMDPRDPLLWKDPRRLTDESQSIRTSAAPGTYSGDAAVNLTHRRAQQQREAGAPLGPVVRTQNVANTVVLIATLLVVGALFAI</sequence>
<evidence type="ECO:0008006" key="5">
    <source>
        <dbReference type="Google" id="ProtNLM"/>
    </source>
</evidence>
<keyword evidence="2" id="KW-1133">Transmembrane helix</keyword>